<dbReference type="Proteomes" id="UP000059680">
    <property type="component" value="Chromosome 3"/>
</dbReference>
<evidence type="ECO:0000256" key="2">
    <source>
        <dbReference type="SAM" id="SignalP"/>
    </source>
</evidence>
<keyword evidence="4" id="KW-1185">Reference proteome</keyword>
<evidence type="ECO:0000313" key="3">
    <source>
        <dbReference type="EMBL" id="BAS83740.1"/>
    </source>
</evidence>
<feature type="signal peptide" evidence="2">
    <location>
        <begin position="1"/>
        <end position="15"/>
    </location>
</feature>
<keyword evidence="2" id="KW-0732">Signal</keyword>
<reference evidence="3 4" key="3">
    <citation type="journal article" date="2013" name="Rice">
        <title>Improvement of the Oryza sativa Nipponbare reference genome using next generation sequence and optical map data.</title>
        <authorList>
            <person name="Kawahara Y."/>
            <person name="de la Bastide M."/>
            <person name="Hamilton J.P."/>
            <person name="Kanamori H."/>
            <person name="McCombie W.R."/>
            <person name="Ouyang S."/>
            <person name="Schwartz D.C."/>
            <person name="Tanaka T."/>
            <person name="Wu J."/>
            <person name="Zhou S."/>
            <person name="Childs K.L."/>
            <person name="Davidson R.M."/>
            <person name="Lin H."/>
            <person name="Quesada-Ocampo L."/>
            <person name="Vaillancourt B."/>
            <person name="Sakai H."/>
            <person name="Lee S.S."/>
            <person name="Kim J."/>
            <person name="Numa H."/>
            <person name="Itoh T."/>
            <person name="Buell C.R."/>
            <person name="Matsumoto T."/>
        </authorList>
    </citation>
    <scope>NUCLEOTIDE SEQUENCE [LARGE SCALE GENOMIC DNA]</scope>
    <source>
        <strain evidence="4">cv. Nipponbare</strain>
    </source>
</reference>
<proteinExistence type="predicted"/>
<dbReference type="InParanoid" id="A0A0P0VWH5"/>
<feature type="chain" id="PRO_5012520229" evidence="2">
    <location>
        <begin position="16"/>
        <end position="146"/>
    </location>
</feature>
<sequence length="146" mass="15312">MATISVSTFFAPAAAQPLLGVCACSCGPSPRSLLDCRCNACASCATPQRSLLAFSATGDDGVQTPGYRYAWGRARHRRPVVALPVDMLHANLGEAAEQGDDLVVQGGRDPRLCLRASRHAAAGRSSPSTTSLSMKQARARRDVGRG</sequence>
<evidence type="ECO:0000256" key="1">
    <source>
        <dbReference type="SAM" id="MobiDB-lite"/>
    </source>
</evidence>
<dbReference type="EMBL" id="AP014959">
    <property type="protein sequence ID" value="BAS83740.1"/>
    <property type="molecule type" value="Genomic_DNA"/>
</dbReference>
<reference evidence="4" key="1">
    <citation type="journal article" date="2005" name="Nature">
        <title>The map-based sequence of the rice genome.</title>
        <authorList>
            <consortium name="International rice genome sequencing project (IRGSP)"/>
            <person name="Matsumoto T."/>
            <person name="Wu J."/>
            <person name="Kanamori H."/>
            <person name="Katayose Y."/>
            <person name="Fujisawa M."/>
            <person name="Namiki N."/>
            <person name="Mizuno H."/>
            <person name="Yamamoto K."/>
            <person name="Antonio B.A."/>
            <person name="Baba T."/>
            <person name="Sakata K."/>
            <person name="Nagamura Y."/>
            <person name="Aoki H."/>
            <person name="Arikawa K."/>
            <person name="Arita K."/>
            <person name="Bito T."/>
            <person name="Chiden Y."/>
            <person name="Fujitsuka N."/>
            <person name="Fukunaka R."/>
            <person name="Hamada M."/>
            <person name="Harada C."/>
            <person name="Hayashi A."/>
            <person name="Hijishita S."/>
            <person name="Honda M."/>
            <person name="Hosokawa S."/>
            <person name="Ichikawa Y."/>
            <person name="Idonuma A."/>
            <person name="Iijima M."/>
            <person name="Ikeda M."/>
            <person name="Ikeno M."/>
            <person name="Ito K."/>
            <person name="Ito S."/>
            <person name="Ito T."/>
            <person name="Ito Y."/>
            <person name="Ito Y."/>
            <person name="Iwabuchi A."/>
            <person name="Kamiya K."/>
            <person name="Karasawa W."/>
            <person name="Kurita K."/>
            <person name="Katagiri S."/>
            <person name="Kikuta A."/>
            <person name="Kobayashi H."/>
            <person name="Kobayashi N."/>
            <person name="Machita K."/>
            <person name="Maehara T."/>
            <person name="Masukawa M."/>
            <person name="Mizubayashi T."/>
            <person name="Mukai Y."/>
            <person name="Nagasaki H."/>
            <person name="Nagata Y."/>
            <person name="Naito S."/>
            <person name="Nakashima M."/>
            <person name="Nakama Y."/>
            <person name="Nakamichi Y."/>
            <person name="Nakamura M."/>
            <person name="Meguro A."/>
            <person name="Negishi M."/>
            <person name="Ohta I."/>
            <person name="Ohta T."/>
            <person name="Okamoto M."/>
            <person name="Ono N."/>
            <person name="Saji S."/>
            <person name="Sakaguchi M."/>
            <person name="Sakai K."/>
            <person name="Shibata M."/>
            <person name="Shimokawa T."/>
            <person name="Song J."/>
            <person name="Takazaki Y."/>
            <person name="Terasawa K."/>
            <person name="Tsugane M."/>
            <person name="Tsuji K."/>
            <person name="Ueda S."/>
            <person name="Waki K."/>
            <person name="Yamagata H."/>
            <person name="Yamamoto M."/>
            <person name="Yamamoto S."/>
            <person name="Yamane H."/>
            <person name="Yoshiki S."/>
            <person name="Yoshihara R."/>
            <person name="Yukawa K."/>
            <person name="Zhong H."/>
            <person name="Yano M."/>
            <person name="Yuan Q."/>
            <person name="Ouyang S."/>
            <person name="Liu J."/>
            <person name="Jones K.M."/>
            <person name="Gansberger K."/>
            <person name="Moffat K."/>
            <person name="Hill J."/>
            <person name="Bera J."/>
            <person name="Fadrosh D."/>
            <person name="Jin S."/>
            <person name="Johri S."/>
            <person name="Kim M."/>
            <person name="Overton L."/>
            <person name="Reardon M."/>
            <person name="Tsitrin T."/>
            <person name="Vuong H."/>
            <person name="Weaver B."/>
            <person name="Ciecko A."/>
            <person name="Tallon L."/>
            <person name="Jackson J."/>
            <person name="Pai G."/>
            <person name="Aken S.V."/>
            <person name="Utterback T."/>
            <person name="Reidmuller S."/>
            <person name="Feldblyum T."/>
            <person name="Hsiao J."/>
            <person name="Zismann V."/>
            <person name="Iobst S."/>
            <person name="de Vazeille A.R."/>
            <person name="Buell C.R."/>
            <person name="Ying K."/>
            <person name="Li Y."/>
            <person name="Lu T."/>
            <person name="Huang Y."/>
            <person name="Zhao Q."/>
            <person name="Feng Q."/>
            <person name="Zhang L."/>
            <person name="Zhu J."/>
            <person name="Weng Q."/>
            <person name="Mu J."/>
            <person name="Lu Y."/>
            <person name="Fan D."/>
            <person name="Liu Y."/>
            <person name="Guan J."/>
            <person name="Zhang Y."/>
            <person name="Yu S."/>
            <person name="Liu X."/>
            <person name="Zhang Y."/>
            <person name="Hong G."/>
            <person name="Han B."/>
            <person name="Choisne N."/>
            <person name="Demange N."/>
            <person name="Orjeda G."/>
            <person name="Samain S."/>
            <person name="Cattolico L."/>
            <person name="Pelletier E."/>
            <person name="Couloux A."/>
            <person name="Segurens B."/>
            <person name="Wincker P."/>
            <person name="D'Hont A."/>
            <person name="Scarpelli C."/>
            <person name="Weissenbach J."/>
            <person name="Salanoubat M."/>
            <person name="Quetier F."/>
            <person name="Yu Y."/>
            <person name="Kim H.R."/>
            <person name="Rambo T."/>
            <person name="Currie J."/>
            <person name="Collura K."/>
            <person name="Luo M."/>
            <person name="Yang T."/>
            <person name="Ammiraju J.S.S."/>
            <person name="Engler F."/>
            <person name="Soderlund C."/>
            <person name="Wing R.A."/>
            <person name="Palmer L.E."/>
            <person name="de la Bastide M."/>
            <person name="Spiegel L."/>
            <person name="Nascimento L."/>
            <person name="Zutavern T."/>
            <person name="O'Shaughnessy A."/>
            <person name="Dike S."/>
            <person name="Dedhia N."/>
            <person name="Preston R."/>
            <person name="Balija V."/>
            <person name="McCombie W.R."/>
            <person name="Chow T."/>
            <person name="Chen H."/>
            <person name="Chung M."/>
            <person name="Chen C."/>
            <person name="Shaw J."/>
            <person name="Wu H."/>
            <person name="Hsiao K."/>
            <person name="Chao Y."/>
            <person name="Chu M."/>
            <person name="Cheng C."/>
            <person name="Hour A."/>
            <person name="Lee P."/>
            <person name="Lin S."/>
            <person name="Lin Y."/>
            <person name="Liou J."/>
            <person name="Liu S."/>
            <person name="Hsing Y."/>
            <person name="Raghuvanshi S."/>
            <person name="Mohanty A."/>
            <person name="Bharti A.K."/>
            <person name="Gaur A."/>
            <person name="Gupta V."/>
            <person name="Kumar D."/>
            <person name="Ravi V."/>
            <person name="Vij S."/>
            <person name="Kapur A."/>
            <person name="Khurana P."/>
            <person name="Khurana P."/>
            <person name="Khurana J.P."/>
            <person name="Tyagi A.K."/>
            <person name="Gaikwad K."/>
            <person name="Singh A."/>
            <person name="Dalal V."/>
            <person name="Srivastava S."/>
            <person name="Dixit A."/>
            <person name="Pal A.K."/>
            <person name="Ghazi I.A."/>
            <person name="Yadav M."/>
            <person name="Pandit A."/>
            <person name="Bhargava A."/>
            <person name="Sureshbabu K."/>
            <person name="Batra K."/>
            <person name="Sharma T.R."/>
            <person name="Mohapatra T."/>
            <person name="Singh N.K."/>
            <person name="Messing J."/>
            <person name="Nelson A.B."/>
            <person name="Fuks G."/>
            <person name="Kavchok S."/>
            <person name="Keizer G."/>
            <person name="Linton E."/>
            <person name="Llaca V."/>
            <person name="Song R."/>
            <person name="Tanyolac B."/>
            <person name="Young S."/>
            <person name="Ho-Il K."/>
            <person name="Hahn J.H."/>
            <person name="Sangsakoo G."/>
            <person name="Vanavichit A."/>
            <person name="de Mattos Luiz.A.T."/>
            <person name="Zimmer P.D."/>
            <person name="Malone G."/>
            <person name="Dellagostin O."/>
            <person name="de Oliveira A.C."/>
            <person name="Bevan M."/>
            <person name="Bancroft I."/>
            <person name="Minx P."/>
            <person name="Cordum H."/>
            <person name="Wilson R."/>
            <person name="Cheng Z."/>
            <person name="Jin W."/>
            <person name="Jiang J."/>
            <person name="Leong S.A."/>
            <person name="Iwama H."/>
            <person name="Gojobori T."/>
            <person name="Itoh T."/>
            <person name="Niimura Y."/>
            <person name="Fujii Y."/>
            <person name="Habara T."/>
            <person name="Sakai H."/>
            <person name="Sato Y."/>
            <person name="Wilson G."/>
            <person name="Kumar K."/>
            <person name="McCouch S."/>
            <person name="Juretic N."/>
            <person name="Hoen D."/>
            <person name="Wright S."/>
            <person name="Bruskiewich R."/>
            <person name="Bureau T."/>
            <person name="Miyao A."/>
            <person name="Hirochika H."/>
            <person name="Nishikawa T."/>
            <person name="Kadowaki K."/>
            <person name="Sugiura M."/>
            <person name="Burr B."/>
            <person name="Sasaki T."/>
        </authorList>
    </citation>
    <scope>NUCLEOTIDE SEQUENCE [LARGE SCALE GENOMIC DNA]</scope>
    <source>
        <strain evidence="4">cv. Nipponbare</strain>
    </source>
</reference>
<organism evidence="3 4">
    <name type="scientific">Oryza sativa subsp. japonica</name>
    <name type="common">Rice</name>
    <dbReference type="NCBI Taxonomy" id="39947"/>
    <lineage>
        <taxon>Eukaryota</taxon>
        <taxon>Viridiplantae</taxon>
        <taxon>Streptophyta</taxon>
        <taxon>Embryophyta</taxon>
        <taxon>Tracheophyta</taxon>
        <taxon>Spermatophyta</taxon>
        <taxon>Magnoliopsida</taxon>
        <taxon>Liliopsida</taxon>
        <taxon>Poales</taxon>
        <taxon>Poaceae</taxon>
        <taxon>BOP clade</taxon>
        <taxon>Oryzoideae</taxon>
        <taxon>Oryzeae</taxon>
        <taxon>Oryzinae</taxon>
        <taxon>Oryza</taxon>
        <taxon>Oryza sativa</taxon>
    </lineage>
</organism>
<feature type="compositionally biased region" description="Low complexity" evidence="1">
    <location>
        <begin position="119"/>
        <end position="128"/>
    </location>
</feature>
<dbReference type="PaxDb" id="39947-A0A0P0VWH5"/>
<dbReference type="AlphaFoldDB" id="A0A0P0VWH5"/>
<feature type="region of interest" description="Disordered" evidence="1">
    <location>
        <begin position="117"/>
        <end position="146"/>
    </location>
</feature>
<accession>A0A0P0VWH5</accession>
<reference evidence="3 4" key="2">
    <citation type="journal article" date="2013" name="Plant Cell Physiol.">
        <title>Rice Annotation Project Database (RAP-DB): an integrative and interactive database for rice genomics.</title>
        <authorList>
            <person name="Sakai H."/>
            <person name="Lee S.S."/>
            <person name="Tanaka T."/>
            <person name="Numa H."/>
            <person name="Kim J."/>
            <person name="Kawahara Y."/>
            <person name="Wakimoto H."/>
            <person name="Yang C.C."/>
            <person name="Iwamoto M."/>
            <person name="Abe T."/>
            <person name="Yamada Y."/>
            <person name="Muto A."/>
            <person name="Inokuchi H."/>
            <person name="Ikemura T."/>
            <person name="Matsumoto T."/>
            <person name="Sasaki T."/>
            <person name="Itoh T."/>
        </authorList>
    </citation>
    <scope>NUCLEOTIDE SEQUENCE [LARGE SCALE GENOMIC DNA]</scope>
    <source>
        <strain evidence="4">cv. Nipponbare</strain>
    </source>
</reference>
<protein>
    <submittedName>
        <fullName evidence="3">Os03g0298201 protein</fullName>
    </submittedName>
</protein>
<name>A0A0P0VWH5_ORYSJ</name>
<gene>
    <name evidence="3" type="ordered locus">Os03g0298201</name>
    <name evidence="3" type="ORF">OSNPB_030298201</name>
</gene>
<evidence type="ECO:0000313" key="4">
    <source>
        <dbReference type="Proteomes" id="UP000059680"/>
    </source>
</evidence>